<evidence type="ECO:0000313" key="2">
    <source>
        <dbReference type="Proteomes" id="UP000663859"/>
    </source>
</evidence>
<protein>
    <recommendedName>
        <fullName evidence="3">TonB-dependent receptor-like beta-barrel domain-containing protein</fullName>
    </recommendedName>
</protein>
<name>A0A8J2BM80_9BACT</name>
<evidence type="ECO:0008006" key="3">
    <source>
        <dbReference type="Google" id="ProtNLM"/>
    </source>
</evidence>
<evidence type="ECO:0000313" key="1">
    <source>
        <dbReference type="EMBL" id="CAF0695758.1"/>
    </source>
</evidence>
<reference evidence="1" key="1">
    <citation type="submission" date="2021-02" db="EMBL/GenBank/DDBJ databases">
        <authorList>
            <person name="Cremers G."/>
            <person name="Picone N."/>
        </authorList>
    </citation>
    <scope>NUCLEOTIDE SEQUENCE</scope>
    <source>
        <strain evidence="1">PQ17</strain>
    </source>
</reference>
<keyword evidence="2" id="KW-1185">Reference proteome</keyword>
<dbReference type="EMBL" id="CAJNOB010000012">
    <property type="protein sequence ID" value="CAF0695758.1"/>
    <property type="molecule type" value="Genomic_DNA"/>
</dbReference>
<accession>A0A8J2BM80</accession>
<comment type="caution">
    <text evidence="1">The sequence shown here is derived from an EMBL/GenBank/DDBJ whole genome shotgun (WGS) entry which is preliminary data.</text>
</comment>
<sequence length="57" mass="6233">MGVQRAKGPSFFFEGRNLTNQRYAATVNPIVTAQGKDQPVFLPGSGWALYGGVQWAF</sequence>
<proteinExistence type="predicted"/>
<dbReference type="AlphaFoldDB" id="A0A8J2BM80"/>
<organism evidence="1 2">
    <name type="scientific">Candidatus Methylacidithermus pantelleriae</name>
    <dbReference type="NCBI Taxonomy" id="2744239"/>
    <lineage>
        <taxon>Bacteria</taxon>
        <taxon>Pseudomonadati</taxon>
        <taxon>Verrucomicrobiota</taxon>
        <taxon>Methylacidiphilae</taxon>
        <taxon>Methylacidiphilales</taxon>
        <taxon>Methylacidiphilaceae</taxon>
        <taxon>Candidatus Methylacidithermus</taxon>
    </lineage>
</organism>
<gene>
    <name evidence="1" type="ORF">MPNT_20002</name>
</gene>
<dbReference type="Proteomes" id="UP000663859">
    <property type="component" value="Unassembled WGS sequence"/>
</dbReference>